<dbReference type="SUPFAM" id="SSF53649">
    <property type="entry name" value="Alkaline phosphatase-like"/>
    <property type="match status" value="1"/>
</dbReference>
<sequence>MKKITIAASIMLVLLSGYVSASQKRKVLILGLDGVRSDALQMANTPNIDSLIAGGYYTYDSWCLGITVSGPSWSTIFTGVWYPKHGVTDNSYAGSHYDQYPYFPNLAKQVYPNINAVQIIDWAPMSDLVYNEGYNQKIVRTTNDLAAMLAATQVQLQNPDLDALVLHVDNIDAAGHSSGFSPSNPSYMTAINNVDVWVGQVMTALKSRPTYNDEDWLVFVITDHGGIGTSHGGNTNEERHIWWVASGKNVKHAQLFAQDPGSYTMNSNPVDTAKLAKAPVQADIAVTALHHLIYDSGKRPDNKTVAPGLAWNLDGKSWLDSIMIENTTPPPPPPTAIKNVSNNLELKIYPNPATNLITLWFNPEGKSVSYQVINAIGQIVKAADKVSMSEKLNIDLSNQVAGNYIIKIQAGDKIAVKQVVLSK</sequence>
<feature type="domain" description="Secretion system C-terminal sorting" evidence="1">
    <location>
        <begin position="348"/>
        <end position="420"/>
    </location>
</feature>
<dbReference type="NCBIfam" id="TIGR04183">
    <property type="entry name" value="Por_Secre_tail"/>
    <property type="match status" value="1"/>
</dbReference>
<gene>
    <name evidence="2" type="ORF">F0919_08305</name>
</gene>
<dbReference type="GO" id="GO:0016787">
    <property type="term" value="F:hydrolase activity"/>
    <property type="evidence" value="ECO:0007669"/>
    <property type="project" value="UniProtKB-ARBA"/>
</dbReference>
<accession>A0A5M6CKV5</accession>
<keyword evidence="3" id="KW-1185">Reference proteome</keyword>
<evidence type="ECO:0000259" key="1">
    <source>
        <dbReference type="Pfam" id="PF18962"/>
    </source>
</evidence>
<dbReference type="Gene3D" id="2.60.40.3080">
    <property type="match status" value="1"/>
</dbReference>
<evidence type="ECO:0000313" key="2">
    <source>
        <dbReference type="EMBL" id="KAA5534612.1"/>
    </source>
</evidence>
<dbReference type="RefSeq" id="WP_150032292.1">
    <property type="nucleotide sequence ID" value="NZ_VWSH01000002.1"/>
</dbReference>
<dbReference type="PANTHER" id="PTHR10151">
    <property type="entry name" value="ECTONUCLEOTIDE PYROPHOSPHATASE/PHOSPHODIESTERASE"/>
    <property type="match status" value="1"/>
</dbReference>
<dbReference type="AlphaFoldDB" id="A0A5M6CKV5"/>
<reference evidence="2 3" key="1">
    <citation type="submission" date="2019-09" db="EMBL/GenBank/DDBJ databases">
        <title>Genome sequence and assembly of Taibaiella sp.</title>
        <authorList>
            <person name="Chhetri G."/>
        </authorList>
    </citation>
    <scope>NUCLEOTIDE SEQUENCE [LARGE SCALE GENOMIC DNA]</scope>
    <source>
        <strain evidence="2 3">KVB11</strain>
    </source>
</reference>
<name>A0A5M6CKV5_9BACT</name>
<organism evidence="2 3">
    <name type="scientific">Taibaiella lutea</name>
    <dbReference type="NCBI Taxonomy" id="2608001"/>
    <lineage>
        <taxon>Bacteria</taxon>
        <taxon>Pseudomonadati</taxon>
        <taxon>Bacteroidota</taxon>
        <taxon>Chitinophagia</taxon>
        <taxon>Chitinophagales</taxon>
        <taxon>Chitinophagaceae</taxon>
        <taxon>Taibaiella</taxon>
    </lineage>
</organism>
<dbReference type="Gene3D" id="3.40.720.10">
    <property type="entry name" value="Alkaline Phosphatase, subunit A"/>
    <property type="match status" value="2"/>
</dbReference>
<proteinExistence type="predicted"/>
<dbReference type="Pfam" id="PF01663">
    <property type="entry name" value="Phosphodiest"/>
    <property type="match status" value="2"/>
</dbReference>
<dbReference type="PANTHER" id="PTHR10151:SF120">
    <property type="entry name" value="BIS(5'-ADENOSYL)-TRIPHOSPHATASE"/>
    <property type="match status" value="1"/>
</dbReference>
<dbReference type="Pfam" id="PF18962">
    <property type="entry name" value="Por_Secre_tail"/>
    <property type="match status" value="1"/>
</dbReference>
<dbReference type="EMBL" id="VWSH01000002">
    <property type="protein sequence ID" value="KAA5534612.1"/>
    <property type="molecule type" value="Genomic_DNA"/>
</dbReference>
<dbReference type="Proteomes" id="UP000323632">
    <property type="component" value="Unassembled WGS sequence"/>
</dbReference>
<evidence type="ECO:0000313" key="3">
    <source>
        <dbReference type="Proteomes" id="UP000323632"/>
    </source>
</evidence>
<dbReference type="CDD" id="cd00016">
    <property type="entry name" value="ALP_like"/>
    <property type="match status" value="1"/>
</dbReference>
<dbReference type="InterPro" id="IPR026444">
    <property type="entry name" value="Secre_tail"/>
</dbReference>
<dbReference type="InterPro" id="IPR002591">
    <property type="entry name" value="Phosphodiest/P_Trfase"/>
</dbReference>
<comment type="caution">
    <text evidence="2">The sequence shown here is derived from an EMBL/GenBank/DDBJ whole genome shotgun (WGS) entry which is preliminary data.</text>
</comment>
<dbReference type="InterPro" id="IPR017850">
    <property type="entry name" value="Alkaline_phosphatase_core_sf"/>
</dbReference>
<protein>
    <submittedName>
        <fullName evidence="2">T9SS type A sorting domain-containing protein</fullName>
    </submittedName>
</protein>